<dbReference type="InterPro" id="IPR003442">
    <property type="entry name" value="T6A_TsaE"/>
</dbReference>
<evidence type="ECO:0000256" key="1">
    <source>
        <dbReference type="ARBA" id="ARBA00004496"/>
    </source>
</evidence>
<dbReference type="InterPro" id="IPR006070">
    <property type="entry name" value="Sua5-like_dom"/>
</dbReference>
<dbReference type="EC" id="2.7.7.87" evidence="3"/>
<dbReference type="NCBIfam" id="TIGR00057">
    <property type="entry name" value="L-threonylcarbamoyladenylate synthase"/>
    <property type="match status" value="1"/>
</dbReference>
<dbReference type="Pfam" id="PF02367">
    <property type="entry name" value="TsaE"/>
    <property type="match status" value="1"/>
</dbReference>
<dbReference type="EMBL" id="PEWY01000024">
    <property type="protein sequence ID" value="PIU37419.1"/>
    <property type="molecule type" value="Genomic_DNA"/>
</dbReference>
<comment type="catalytic activity">
    <reaction evidence="6">
        <text>L-threonine + hydrogencarbonate + ATP = L-threonylcarbamoyladenylate + diphosphate + H2O</text>
        <dbReference type="Rhea" id="RHEA:36407"/>
        <dbReference type="ChEBI" id="CHEBI:15377"/>
        <dbReference type="ChEBI" id="CHEBI:17544"/>
        <dbReference type="ChEBI" id="CHEBI:30616"/>
        <dbReference type="ChEBI" id="CHEBI:33019"/>
        <dbReference type="ChEBI" id="CHEBI:57926"/>
        <dbReference type="ChEBI" id="CHEBI:73682"/>
        <dbReference type="EC" id="2.7.7.87"/>
    </reaction>
</comment>
<organism evidence="8 9">
    <name type="scientific">Candidatus Roizmanbacteria bacterium CG07_land_8_20_14_0_80_34_15</name>
    <dbReference type="NCBI Taxonomy" id="1974849"/>
    <lineage>
        <taxon>Bacteria</taxon>
        <taxon>Candidatus Roizmaniibacteriota</taxon>
    </lineage>
</organism>
<dbReference type="NCBIfam" id="TIGR00150">
    <property type="entry name" value="T6A_YjeE"/>
    <property type="match status" value="1"/>
</dbReference>
<dbReference type="SUPFAM" id="SSF55821">
    <property type="entry name" value="YrdC/RibB"/>
    <property type="match status" value="1"/>
</dbReference>
<dbReference type="GO" id="GO:0005737">
    <property type="term" value="C:cytoplasm"/>
    <property type="evidence" value="ECO:0007669"/>
    <property type="project" value="UniProtKB-SubCell"/>
</dbReference>
<comment type="caution">
    <text evidence="8">The sequence shown here is derived from an EMBL/GenBank/DDBJ whole genome shotgun (WGS) entry which is preliminary data.</text>
</comment>
<comment type="subcellular location">
    <subcellularLocation>
        <location evidence="1">Cytoplasm</location>
    </subcellularLocation>
</comment>
<accession>A0A2M6YV97</accession>
<evidence type="ECO:0000256" key="6">
    <source>
        <dbReference type="ARBA" id="ARBA00048366"/>
    </source>
</evidence>
<evidence type="ECO:0000313" key="8">
    <source>
        <dbReference type="EMBL" id="PIU37419.1"/>
    </source>
</evidence>
<dbReference type="GO" id="GO:0000049">
    <property type="term" value="F:tRNA binding"/>
    <property type="evidence" value="ECO:0007669"/>
    <property type="project" value="TreeGrafter"/>
</dbReference>
<comment type="similarity">
    <text evidence="2">Belongs to the SUA5 family.</text>
</comment>
<dbReference type="Pfam" id="PF01300">
    <property type="entry name" value="Sua5_yciO_yrdC"/>
    <property type="match status" value="1"/>
</dbReference>
<sequence length="347" mass="38938">MGKSTELQRCINILKAGGLIVAPSDTVYGLVCDATNEVAVKKLIQVKNRPLGKPISVFSDGFEMLETLVETTRHKEILKRLLPGPFTVILPSKHIVSPLLESERKTLGVRFTTFPWIQKLVHMYGKPLTATSANISGRPPHYEPKGFIDDLPAGKRQLIDHVVDFGKLPHNKPSTIVDLTGSSLQLLRKGDLIPVSEHTFTSNRAQETKKIAAFLIEKYTHTITSKPLVFILEGEMGVGKTVFAKGLGEYLGVVDIVSPTYVIYYEYPVKKGNIKLFLHADLYNIEESEEFSHLGIEDYLTEGTVICVEWGNRMSPLFEKIKEKSKVIFVKMDYKSETHRIISVKEL</sequence>
<evidence type="ECO:0000259" key="7">
    <source>
        <dbReference type="PROSITE" id="PS51163"/>
    </source>
</evidence>
<dbReference type="InterPro" id="IPR017945">
    <property type="entry name" value="DHBP_synth_RibB-like_a/b_dom"/>
</dbReference>
<dbReference type="Proteomes" id="UP000230184">
    <property type="component" value="Unassembled WGS sequence"/>
</dbReference>
<evidence type="ECO:0000256" key="2">
    <source>
        <dbReference type="ARBA" id="ARBA00007663"/>
    </source>
</evidence>
<keyword evidence="4" id="KW-0963">Cytoplasm</keyword>
<dbReference type="AlphaFoldDB" id="A0A2M6YV97"/>
<dbReference type="GO" id="GO:0002949">
    <property type="term" value="P:tRNA threonylcarbamoyladenosine modification"/>
    <property type="evidence" value="ECO:0007669"/>
    <property type="project" value="InterPro"/>
</dbReference>
<dbReference type="PANTHER" id="PTHR17490:SF18">
    <property type="entry name" value="THREONYLCARBAMOYL-AMP SYNTHASE"/>
    <property type="match status" value="1"/>
</dbReference>
<dbReference type="PANTHER" id="PTHR17490">
    <property type="entry name" value="SUA5"/>
    <property type="match status" value="1"/>
</dbReference>
<dbReference type="Gene3D" id="3.90.870.10">
    <property type="entry name" value="DHBP synthase"/>
    <property type="match status" value="1"/>
</dbReference>
<dbReference type="SUPFAM" id="SSF52540">
    <property type="entry name" value="P-loop containing nucleoside triphosphate hydrolases"/>
    <property type="match status" value="1"/>
</dbReference>
<reference evidence="9" key="1">
    <citation type="submission" date="2017-09" db="EMBL/GenBank/DDBJ databases">
        <title>Depth-based differentiation of microbial function through sediment-hosted aquifers and enrichment of novel symbionts in the deep terrestrial subsurface.</title>
        <authorList>
            <person name="Probst A.J."/>
            <person name="Ladd B."/>
            <person name="Jarett J.K."/>
            <person name="Geller-Mcgrath D.E."/>
            <person name="Sieber C.M.K."/>
            <person name="Emerson J.B."/>
            <person name="Anantharaman K."/>
            <person name="Thomas B.C."/>
            <person name="Malmstrom R."/>
            <person name="Stieglmeier M."/>
            <person name="Klingl A."/>
            <person name="Woyke T."/>
            <person name="Ryan C.M."/>
            <person name="Banfield J.F."/>
        </authorList>
    </citation>
    <scope>NUCLEOTIDE SEQUENCE [LARGE SCALE GENOMIC DNA]</scope>
</reference>
<evidence type="ECO:0000256" key="3">
    <source>
        <dbReference type="ARBA" id="ARBA00012584"/>
    </source>
</evidence>
<dbReference type="GO" id="GO:0003725">
    <property type="term" value="F:double-stranded RNA binding"/>
    <property type="evidence" value="ECO:0007669"/>
    <property type="project" value="InterPro"/>
</dbReference>
<feature type="domain" description="YrdC-like" evidence="7">
    <location>
        <begin position="4"/>
        <end position="192"/>
    </location>
</feature>
<evidence type="ECO:0000313" key="9">
    <source>
        <dbReference type="Proteomes" id="UP000230184"/>
    </source>
</evidence>
<gene>
    <name evidence="8" type="ORF">COT02_00985</name>
</gene>
<dbReference type="PROSITE" id="PS51163">
    <property type="entry name" value="YRDC"/>
    <property type="match status" value="1"/>
</dbReference>
<proteinExistence type="inferred from homology"/>
<name>A0A2M6YV97_9BACT</name>
<evidence type="ECO:0000256" key="5">
    <source>
        <dbReference type="ARBA" id="ARBA00022679"/>
    </source>
</evidence>
<dbReference type="GO" id="GO:0006450">
    <property type="term" value="P:regulation of translational fidelity"/>
    <property type="evidence" value="ECO:0007669"/>
    <property type="project" value="TreeGrafter"/>
</dbReference>
<dbReference type="GO" id="GO:0061710">
    <property type="term" value="F:L-threonylcarbamoyladenylate synthase"/>
    <property type="evidence" value="ECO:0007669"/>
    <property type="project" value="UniProtKB-EC"/>
</dbReference>
<dbReference type="InterPro" id="IPR027417">
    <property type="entry name" value="P-loop_NTPase"/>
</dbReference>
<keyword evidence="5" id="KW-0808">Transferase</keyword>
<dbReference type="InterPro" id="IPR050156">
    <property type="entry name" value="TC-AMP_synthase_SUA5"/>
</dbReference>
<evidence type="ECO:0000256" key="4">
    <source>
        <dbReference type="ARBA" id="ARBA00022490"/>
    </source>
</evidence>
<protein>
    <recommendedName>
        <fullName evidence="3">L-threonylcarbamoyladenylate synthase</fullName>
        <ecNumber evidence="3">2.7.7.87</ecNumber>
    </recommendedName>
</protein>
<dbReference type="Gene3D" id="3.40.50.300">
    <property type="entry name" value="P-loop containing nucleotide triphosphate hydrolases"/>
    <property type="match status" value="1"/>
</dbReference>